<dbReference type="PANTHER" id="PTHR33710:SF71">
    <property type="entry name" value="ENDONUCLEASE_EXONUCLEASE_PHOSPHATASE DOMAIN-CONTAINING PROTEIN"/>
    <property type="match status" value="1"/>
</dbReference>
<evidence type="ECO:0000313" key="2">
    <source>
        <dbReference type="EMBL" id="SPT21166.1"/>
    </source>
</evidence>
<dbReference type="PANTHER" id="PTHR33710">
    <property type="entry name" value="BNAC02G09200D PROTEIN"/>
    <property type="match status" value="1"/>
</dbReference>
<dbReference type="Proteomes" id="UP000280104">
    <property type="component" value="Chromosome II"/>
</dbReference>
<reference evidence="2 3" key="1">
    <citation type="submission" date="2018-05" db="EMBL/GenBank/DDBJ databases">
        <authorList>
            <person name="Thind KAUR A."/>
        </authorList>
    </citation>
    <scope>NUCLEOTIDE SEQUENCE [LARGE SCALE GENOMIC DNA]</scope>
</reference>
<proteinExistence type="predicted"/>
<dbReference type="SUPFAM" id="SSF56219">
    <property type="entry name" value="DNase I-like"/>
    <property type="match status" value="1"/>
</dbReference>
<accession>A0A7H4LRC7</accession>
<feature type="compositionally biased region" description="Basic and acidic residues" evidence="1">
    <location>
        <begin position="126"/>
        <end position="138"/>
    </location>
</feature>
<dbReference type="InterPro" id="IPR036691">
    <property type="entry name" value="Endo/exonu/phosph_ase_sf"/>
</dbReference>
<name>A0A7H4LRC7_WHEAT</name>
<sequence>MDLESTHAHFCFECGRLVHGEKGCVPAADPDQQWGEWLRASPGRSWGTKEVSHRRPSSSANSFGSVRSSEGEQNRRKAGIVRDLPTKRNLHNEFTTPAVSRTGEEGKGGNEGTGNPNKQKQQVEITPERDLRDEIEQKRERDMRYELRQRQQEKQAELRFRYKQYGQWGHENAGSSSQFRGRERRQGYYVRKPRSEHYVERRSPSSPRHVAQLERKRRLKLHWVAKGDLDRQRMKTWEVLRYLCTQDNLPWLCAGDFNEALLQKEQIGGNPRSLSQIANFAECMSDCGLADLGFSDYPFTWDNKRDDSDNIQVRLDRATCNAEFAQLFPAGEVVHVMTEESDHQALVVKVQVAPAALHPGGQSPFMYEEACTTHEGYEAMIASAWAEAQAANQANGALGAACNCFRLTSRAMQVWSRQVFGSIKKQITHLKVQLVDAKERAVRTGYGQEIKDIEDQLHELYEREEVYYKQRSRVDWLTDGDQNTKYFQNRASQRKWKNTIKALKREDGSRCTDDEGMRMMAA</sequence>
<feature type="region of interest" description="Disordered" evidence="1">
    <location>
        <begin position="43"/>
        <end position="138"/>
    </location>
</feature>
<dbReference type="AlphaFoldDB" id="A0A7H4LRC7"/>
<feature type="compositionally biased region" description="Polar residues" evidence="1">
    <location>
        <begin position="57"/>
        <end position="68"/>
    </location>
</feature>
<dbReference type="Gene3D" id="3.60.10.10">
    <property type="entry name" value="Endonuclease/exonuclease/phosphatase"/>
    <property type="match status" value="1"/>
</dbReference>
<protein>
    <submittedName>
        <fullName evidence="2">Uncharacterized protein</fullName>
    </submittedName>
</protein>
<dbReference type="EMBL" id="LS480641">
    <property type="protein sequence ID" value="SPT21166.1"/>
    <property type="molecule type" value="Genomic_DNA"/>
</dbReference>
<gene>
    <name evidence="2" type="ORF">CAMPLR22A2D_LOCUS5800</name>
</gene>
<organism evidence="2 3">
    <name type="scientific">Triticum aestivum</name>
    <name type="common">Wheat</name>
    <dbReference type="NCBI Taxonomy" id="4565"/>
    <lineage>
        <taxon>Eukaryota</taxon>
        <taxon>Viridiplantae</taxon>
        <taxon>Streptophyta</taxon>
        <taxon>Embryophyta</taxon>
        <taxon>Tracheophyta</taxon>
        <taxon>Spermatophyta</taxon>
        <taxon>Magnoliopsida</taxon>
        <taxon>Liliopsida</taxon>
        <taxon>Poales</taxon>
        <taxon>Poaceae</taxon>
        <taxon>BOP clade</taxon>
        <taxon>Pooideae</taxon>
        <taxon>Triticodae</taxon>
        <taxon>Triticeae</taxon>
        <taxon>Triticinae</taxon>
        <taxon>Triticum</taxon>
    </lineage>
</organism>
<evidence type="ECO:0000256" key="1">
    <source>
        <dbReference type="SAM" id="MobiDB-lite"/>
    </source>
</evidence>
<evidence type="ECO:0000313" key="3">
    <source>
        <dbReference type="Proteomes" id="UP000280104"/>
    </source>
</evidence>